<evidence type="ECO:0000256" key="4">
    <source>
        <dbReference type="HAMAP-Rule" id="MF_00063"/>
    </source>
</evidence>
<dbReference type="PANTHER" id="PTHR46509">
    <property type="entry name" value="PHOSPHOADENOSINE PHOSPHOSULFATE REDUCTASE"/>
    <property type="match status" value="1"/>
</dbReference>
<dbReference type="SUPFAM" id="SSF52402">
    <property type="entry name" value="Adenine nucleotide alpha hydrolases-like"/>
    <property type="match status" value="1"/>
</dbReference>
<keyword evidence="4" id="KW-0411">Iron-sulfur</keyword>
<dbReference type="NCBIfam" id="TIGR00434">
    <property type="entry name" value="cysH"/>
    <property type="match status" value="1"/>
</dbReference>
<keyword evidence="2 4" id="KW-0560">Oxidoreductase</keyword>
<dbReference type="Gene3D" id="3.40.50.620">
    <property type="entry name" value="HUPs"/>
    <property type="match status" value="1"/>
</dbReference>
<comment type="subcellular location">
    <subcellularLocation>
        <location evidence="4">Cytoplasm</location>
    </subcellularLocation>
</comment>
<evidence type="ECO:0000256" key="5">
    <source>
        <dbReference type="SAM" id="MobiDB-lite"/>
    </source>
</evidence>
<evidence type="ECO:0000256" key="1">
    <source>
        <dbReference type="ARBA" id="ARBA00009732"/>
    </source>
</evidence>
<feature type="binding site" evidence="4">
    <location>
        <position position="121"/>
    </location>
    <ligand>
        <name>[4Fe-4S] cluster</name>
        <dbReference type="ChEBI" id="CHEBI:49883"/>
    </ligand>
</feature>
<protein>
    <recommendedName>
        <fullName evidence="4">Adenosine 5'-phosphosulfate reductase</fullName>
        <shortName evidence="4">APS reductase</shortName>
        <ecNumber evidence="4">1.8.4.10</ecNumber>
    </recommendedName>
    <alternativeName>
        <fullName evidence="4">5'-adenylylsulfate reductase</fullName>
    </alternativeName>
    <alternativeName>
        <fullName evidence="4">Thioredoxin-dependent 5'-adenylylsulfate reductase</fullName>
    </alternativeName>
</protein>
<keyword evidence="8" id="KW-1185">Reference proteome</keyword>
<dbReference type="RefSeq" id="WP_344309127.1">
    <property type="nucleotide sequence ID" value="NZ_BAAANO010000017.1"/>
</dbReference>
<dbReference type="Proteomes" id="UP001500755">
    <property type="component" value="Unassembled WGS sequence"/>
</dbReference>
<organism evidence="7 8">
    <name type="scientific">Brevibacterium samyangense</name>
    <dbReference type="NCBI Taxonomy" id="366888"/>
    <lineage>
        <taxon>Bacteria</taxon>
        <taxon>Bacillati</taxon>
        <taxon>Actinomycetota</taxon>
        <taxon>Actinomycetes</taxon>
        <taxon>Micrococcales</taxon>
        <taxon>Brevibacteriaceae</taxon>
        <taxon>Brevibacterium</taxon>
    </lineage>
</organism>
<feature type="active site" description="Nucleophile; cysteine thiosulfonate intermediate" evidence="4">
    <location>
        <position position="230"/>
    </location>
</feature>
<dbReference type="EMBL" id="BAAANO010000017">
    <property type="protein sequence ID" value="GAA2008729.1"/>
    <property type="molecule type" value="Genomic_DNA"/>
</dbReference>
<comment type="cofactor">
    <cofactor evidence="4">
        <name>[4Fe-4S] cluster</name>
        <dbReference type="ChEBI" id="CHEBI:49883"/>
    </cofactor>
    <text evidence="4">Binds 1 [4Fe-4S] cluster per subunit.</text>
</comment>
<dbReference type="PIRSF" id="PIRSF000857">
    <property type="entry name" value="PAPS_reductase"/>
    <property type="match status" value="1"/>
</dbReference>
<feature type="region of interest" description="Disordered" evidence="5">
    <location>
        <begin position="214"/>
        <end position="234"/>
    </location>
</feature>
<dbReference type="Pfam" id="PF01507">
    <property type="entry name" value="PAPS_reduct"/>
    <property type="match status" value="1"/>
</dbReference>
<accession>A0ABP5EYU2</accession>
<keyword evidence="4" id="KW-0408">Iron</keyword>
<gene>
    <name evidence="4" type="primary">cysH</name>
    <name evidence="7" type="ORF">GCM10009755_19070</name>
</gene>
<evidence type="ECO:0000313" key="7">
    <source>
        <dbReference type="EMBL" id="GAA2008729.1"/>
    </source>
</evidence>
<reference evidence="8" key="1">
    <citation type="journal article" date="2019" name="Int. J. Syst. Evol. Microbiol.">
        <title>The Global Catalogue of Microorganisms (GCM) 10K type strain sequencing project: providing services to taxonomists for standard genome sequencing and annotation.</title>
        <authorList>
            <consortium name="The Broad Institute Genomics Platform"/>
            <consortium name="The Broad Institute Genome Sequencing Center for Infectious Disease"/>
            <person name="Wu L."/>
            <person name="Ma J."/>
        </authorList>
    </citation>
    <scope>NUCLEOTIDE SEQUENCE [LARGE SCALE GENOMIC DNA]</scope>
    <source>
        <strain evidence="8">JCM 14546</strain>
    </source>
</reference>
<comment type="pathway">
    <text evidence="3 4">Sulfur metabolism; hydrogen sulfide biosynthesis; sulfite from sulfate.</text>
</comment>
<dbReference type="InterPro" id="IPR014729">
    <property type="entry name" value="Rossmann-like_a/b/a_fold"/>
</dbReference>
<evidence type="ECO:0000259" key="6">
    <source>
        <dbReference type="Pfam" id="PF01507"/>
    </source>
</evidence>
<comment type="catalytic activity">
    <reaction evidence="4">
        <text>[thioredoxin]-disulfide + sulfite + AMP + 2 H(+) = adenosine 5'-phosphosulfate + [thioredoxin]-dithiol</text>
        <dbReference type="Rhea" id="RHEA:21976"/>
        <dbReference type="Rhea" id="RHEA-COMP:10698"/>
        <dbReference type="Rhea" id="RHEA-COMP:10700"/>
        <dbReference type="ChEBI" id="CHEBI:15378"/>
        <dbReference type="ChEBI" id="CHEBI:17359"/>
        <dbReference type="ChEBI" id="CHEBI:29950"/>
        <dbReference type="ChEBI" id="CHEBI:50058"/>
        <dbReference type="ChEBI" id="CHEBI:58243"/>
        <dbReference type="ChEBI" id="CHEBI:456215"/>
        <dbReference type="EC" id="1.8.4.10"/>
    </reaction>
</comment>
<comment type="similarity">
    <text evidence="1 4">Belongs to the PAPS reductase family. CysH subfamily.</text>
</comment>
<dbReference type="HAMAP" id="MF_00063">
    <property type="entry name" value="CysH"/>
    <property type="match status" value="1"/>
</dbReference>
<keyword evidence="4" id="KW-0963">Cytoplasm</keyword>
<comment type="function">
    <text evidence="4">Catalyzes the formation of sulfite from adenosine 5'-phosphosulfate (APS) using thioredoxin as an electron donor.</text>
</comment>
<dbReference type="InterPro" id="IPR004511">
    <property type="entry name" value="PAPS/APS_Rdtase"/>
</dbReference>
<proteinExistence type="inferred from homology"/>
<feature type="binding site" evidence="4">
    <location>
        <position position="204"/>
    </location>
    <ligand>
        <name>[4Fe-4S] cluster</name>
        <dbReference type="ChEBI" id="CHEBI:49883"/>
    </ligand>
</feature>
<dbReference type="EC" id="1.8.4.10" evidence="4"/>
<feature type="binding site" evidence="4">
    <location>
        <position position="207"/>
    </location>
    <ligand>
        <name>[4Fe-4S] cluster</name>
        <dbReference type="ChEBI" id="CHEBI:49883"/>
    </ligand>
</feature>
<evidence type="ECO:0000256" key="3">
    <source>
        <dbReference type="ARBA" id="ARBA00024327"/>
    </source>
</evidence>
<dbReference type="InterPro" id="IPR002500">
    <property type="entry name" value="PAPS_reduct_dom"/>
</dbReference>
<evidence type="ECO:0000313" key="8">
    <source>
        <dbReference type="Proteomes" id="UP001500755"/>
    </source>
</evidence>
<feature type="domain" description="Phosphoadenosine phosphosulphate reductase" evidence="6">
    <location>
        <begin position="48"/>
        <end position="209"/>
    </location>
</feature>
<dbReference type="CDD" id="cd23945">
    <property type="entry name" value="PAPS_reductase"/>
    <property type="match status" value="1"/>
</dbReference>
<dbReference type="NCBIfam" id="NF002537">
    <property type="entry name" value="PRK02090.1"/>
    <property type="match status" value="1"/>
</dbReference>
<feature type="binding site" evidence="4">
    <location>
        <position position="122"/>
    </location>
    <ligand>
        <name>[4Fe-4S] cluster</name>
        <dbReference type="ChEBI" id="CHEBI:49883"/>
    </ligand>
</feature>
<keyword evidence="4" id="KW-0479">Metal-binding</keyword>
<evidence type="ECO:0000256" key="2">
    <source>
        <dbReference type="ARBA" id="ARBA00023002"/>
    </source>
</evidence>
<name>A0ABP5EYU2_9MICO</name>
<comment type="caution">
    <text evidence="7">The sequence shown here is derived from an EMBL/GenBank/DDBJ whole genome shotgun (WGS) entry which is preliminary data.</text>
</comment>
<dbReference type="PANTHER" id="PTHR46509:SF1">
    <property type="entry name" value="PHOSPHOADENOSINE PHOSPHOSULFATE REDUCTASE"/>
    <property type="match status" value="1"/>
</dbReference>
<sequence>MTVQLSTWKNFAALAEEAAAALDTAGPTGIVEWAVRTFGERLCLTSSMSDSVLIDVATKVDPDIAVVFLDTGYHFPETLRTRDEVAARYRLDLTVLSPAQSVPEQDVEFGPELHRRDPDLCCWRRKVEPLERGLEPYHAWMSGIRRDETPERANTAVVEWDANRMMVKVNPLANLTQADVDRYITENDIVRNPLLDRGYPSIGCAPCTRRVAPGEDPRSGRWAGTGKTECGLHL</sequence>